<accession>A0AAV9PLW1</accession>
<sequence>MHMPHDNYFLCLLGILFGLWIAVWIAIACLDFRINREITMYTMNYLFTGPPYMYCAQLLSIAITCLGLPPVFTFGFDLGPPELWVDNLVLRDSKNGIYDQEVS</sequence>
<dbReference type="GeneID" id="89921474"/>
<keyword evidence="1" id="KW-0812">Transmembrane</keyword>
<feature type="transmembrane region" description="Helical" evidence="1">
    <location>
        <begin position="6"/>
        <end position="30"/>
    </location>
</feature>
<gene>
    <name evidence="2" type="ORF">LTR77_000122</name>
</gene>
<keyword evidence="3" id="KW-1185">Reference proteome</keyword>
<protein>
    <submittedName>
        <fullName evidence="2">Uncharacterized protein</fullName>
    </submittedName>
</protein>
<evidence type="ECO:0000313" key="2">
    <source>
        <dbReference type="EMBL" id="KAK5174986.1"/>
    </source>
</evidence>
<keyword evidence="1" id="KW-0472">Membrane</keyword>
<name>A0AAV9PLW1_9PEZI</name>
<evidence type="ECO:0000313" key="3">
    <source>
        <dbReference type="Proteomes" id="UP001337655"/>
    </source>
</evidence>
<reference evidence="2 3" key="1">
    <citation type="submission" date="2023-08" db="EMBL/GenBank/DDBJ databases">
        <title>Black Yeasts Isolated from many extreme environments.</title>
        <authorList>
            <person name="Coleine C."/>
            <person name="Stajich J.E."/>
            <person name="Selbmann L."/>
        </authorList>
    </citation>
    <scope>NUCLEOTIDE SEQUENCE [LARGE SCALE GENOMIC DNA]</scope>
    <source>
        <strain evidence="2 3">CCFEE 5935</strain>
    </source>
</reference>
<dbReference type="RefSeq" id="XP_064663624.1">
    <property type="nucleotide sequence ID" value="XM_064797390.1"/>
</dbReference>
<keyword evidence="1" id="KW-1133">Transmembrane helix</keyword>
<feature type="transmembrane region" description="Helical" evidence="1">
    <location>
        <begin position="51"/>
        <end position="72"/>
    </location>
</feature>
<dbReference type="Proteomes" id="UP001337655">
    <property type="component" value="Unassembled WGS sequence"/>
</dbReference>
<organism evidence="2 3">
    <name type="scientific">Saxophila tyrrhenica</name>
    <dbReference type="NCBI Taxonomy" id="1690608"/>
    <lineage>
        <taxon>Eukaryota</taxon>
        <taxon>Fungi</taxon>
        <taxon>Dikarya</taxon>
        <taxon>Ascomycota</taxon>
        <taxon>Pezizomycotina</taxon>
        <taxon>Dothideomycetes</taxon>
        <taxon>Dothideomycetidae</taxon>
        <taxon>Mycosphaerellales</taxon>
        <taxon>Extremaceae</taxon>
        <taxon>Saxophila</taxon>
    </lineage>
</organism>
<evidence type="ECO:0000256" key="1">
    <source>
        <dbReference type="SAM" id="Phobius"/>
    </source>
</evidence>
<dbReference type="AlphaFoldDB" id="A0AAV9PLW1"/>
<dbReference type="EMBL" id="JAVRRT010000001">
    <property type="protein sequence ID" value="KAK5174986.1"/>
    <property type="molecule type" value="Genomic_DNA"/>
</dbReference>
<proteinExistence type="predicted"/>
<comment type="caution">
    <text evidence="2">The sequence shown here is derived from an EMBL/GenBank/DDBJ whole genome shotgun (WGS) entry which is preliminary data.</text>
</comment>